<name>A0ABY3F870_9GAMM</name>
<protein>
    <recommendedName>
        <fullName evidence="3">EAL domain-containing protein</fullName>
    </recommendedName>
</protein>
<gene>
    <name evidence="1" type="ORF">FQP85_23200</name>
</gene>
<dbReference type="Proteomes" id="UP000317938">
    <property type="component" value="Unassembled WGS sequence"/>
</dbReference>
<evidence type="ECO:0000313" key="1">
    <source>
        <dbReference type="EMBL" id="TVU79597.1"/>
    </source>
</evidence>
<evidence type="ECO:0000313" key="2">
    <source>
        <dbReference type="Proteomes" id="UP000317938"/>
    </source>
</evidence>
<reference evidence="1 2" key="1">
    <citation type="submission" date="2019-07" db="EMBL/GenBank/DDBJ databases">
        <title>Diversity of Bacteria from Kongsfjorden, Arctic.</title>
        <authorList>
            <person name="Yu Y."/>
        </authorList>
    </citation>
    <scope>NUCLEOTIDE SEQUENCE [LARGE SCALE GENOMIC DNA]</scope>
    <source>
        <strain evidence="1 2">SM1927</strain>
    </source>
</reference>
<keyword evidence="2" id="KW-1185">Reference proteome</keyword>
<dbReference type="EMBL" id="VNFF01000048">
    <property type="protein sequence ID" value="TVU79597.1"/>
    <property type="molecule type" value="Genomic_DNA"/>
</dbReference>
<sequence>MTNNITPLLDFIVLDDEQAPVLNEQGLPTLAQGPIVNDLAQLIAKGKVEHIEKFAEIVAQGEQWKWAQSYYDYLVELNRVNEYNANLPEPVANEDGTITTVDPLKSPTAPERPAVQTVEQVLAPYQRKIDKLCGIKFKGINISLSETNQNGLSALKSALELAKEFNVEEQFFPINFNAETCKGVEVVELLNETEFKQFGLDFILARKAFFS</sequence>
<dbReference type="RefSeq" id="WP_145242957.1">
    <property type="nucleotide sequence ID" value="NZ_VNFF01000048.1"/>
</dbReference>
<comment type="caution">
    <text evidence="1">The sequence shown here is derived from an EMBL/GenBank/DDBJ whole genome shotgun (WGS) entry which is preliminary data.</text>
</comment>
<evidence type="ECO:0008006" key="3">
    <source>
        <dbReference type="Google" id="ProtNLM"/>
    </source>
</evidence>
<accession>A0ABY3F870</accession>
<proteinExistence type="predicted"/>
<organism evidence="1 2">
    <name type="scientific">Pseudoalteromonas neustonica</name>
    <dbReference type="NCBI Taxonomy" id="1840331"/>
    <lineage>
        <taxon>Bacteria</taxon>
        <taxon>Pseudomonadati</taxon>
        <taxon>Pseudomonadota</taxon>
        <taxon>Gammaproteobacteria</taxon>
        <taxon>Alteromonadales</taxon>
        <taxon>Pseudoalteromonadaceae</taxon>
        <taxon>Pseudoalteromonas</taxon>
    </lineage>
</organism>